<dbReference type="Gene3D" id="1.10.510.10">
    <property type="entry name" value="Transferase(Phosphotransferase) domain 1"/>
    <property type="match status" value="1"/>
</dbReference>
<evidence type="ECO:0000256" key="22">
    <source>
        <dbReference type="SAM" id="Phobius"/>
    </source>
</evidence>
<evidence type="ECO:0000313" key="25">
    <source>
        <dbReference type="EMBL" id="URE28755.1"/>
    </source>
</evidence>
<dbReference type="AlphaFoldDB" id="A0A9E7H8H3"/>
<evidence type="ECO:0000256" key="4">
    <source>
        <dbReference type="ARBA" id="ARBA00010217"/>
    </source>
</evidence>
<dbReference type="CDD" id="cd06899">
    <property type="entry name" value="lectin_legume_LecRK_Arcelin_ConA"/>
    <property type="match status" value="1"/>
</dbReference>
<comment type="subcellular location">
    <subcellularLocation>
        <location evidence="1">Cell membrane</location>
    </subcellularLocation>
    <subcellularLocation>
        <location evidence="2">Membrane</location>
        <topology evidence="2">Single-pass type I membrane protein</topology>
    </subcellularLocation>
</comment>
<dbReference type="InterPro" id="IPR050528">
    <property type="entry name" value="L-type_Lectin-RKs"/>
</dbReference>
<dbReference type="PROSITE" id="PS50011">
    <property type="entry name" value="PROTEIN_KINASE_DOM"/>
    <property type="match status" value="1"/>
</dbReference>
<evidence type="ECO:0000256" key="6">
    <source>
        <dbReference type="ARBA" id="ARBA00022475"/>
    </source>
</evidence>
<dbReference type="GO" id="GO:0030246">
    <property type="term" value="F:carbohydrate binding"/>
    <property type="evidence" value="ECO:0007669"/>
    <property type="project" value="UniProtKB-KW"/>
</dbReference>
<dbReference type="InterPro" id="IPR017441">
    <property type="entry name" value="Protein_kinase_ATP_BS"/>
</dbReference>
<dbReference type="GO" id="GO:1901001">
    <property type="term" value="P:negative regulation of response to salt stress"/>
    <property type="evidence" value="ECO:0007669"/>
    <property type="project" value="UniProtKB-ARBA"/>
</dbReference>
<dbReference type="PANTHER" id="PTHR27007">
    <property type="match status" value="1"/>
</dbReference>
<dbReference type="Pfam" id="PF00139">
    <property type="entry name" value="Lectin_legB"/>
    <property type="match status" value="1"/>
</dbReference>
<feature type="signal peptide" evidence="23">
    <location>
        <begin position="1"/>
        <end position="20"/>
    </location>
</feature>
<evidence type="ECO:0000256" key="23">
    <source>
        <dbReference type="SAM" id="SignalP"/>
    </source>
</evidence>
<feature type="domain" description="Protein kinase" evidence="24">
    <location>
        <begin position="348"/>
        <end position="601"/>
    </location>
</feature>
<dbReference type="Proteomes" id="UP001055439">
    <property type="component" value="Chromosome 8"/>
</dbReference>
<keyword evidence="9 22" id="KW-0812">Transmembrane</keyword>
<keyword evidence="13 25" id="KW-0418">Kinase</keyword>
<dbReference type="InterPro" id="IPR013320">
    <property type="entry name" value="ConA-like_dom_sf"/>
</dbReference>
<keyword evidence="18" id="KW-0325">Glycoprotein</keyword>
<evidence type="ECO:0000256" key="16">
    <source>
        <dbReference type="ARBA" id="ARBA00023136"/>
    </source>
</evidence>
<accession>A0A9E7H8H3</accession>
<dbReference type="SUPFAM" id="SSF49899">
    <property type="entry name" value="Concanavalin A-like lectins/glucanases"/>
    <property type="match status" value="1"/>
</dbReference>
<comment type="catalytic activity">
    <reaction evidence="19">
        <text>L-threonyl-[protein] + ATP = O-phospho-L-threonyl-[protein] + ADP + H(+)</text>
        <dbReference type="Rhea" id="RHEA:46608"/>
        <dbReference type="Rhea" id="RHEA-COMP:11060"/>
        <dbReference type="Rhea" id="RHEA-COMP:11605"/>
        <dbReference type="ChEBI" id="CHEBI:15378"/>
        <dbReference type="ChEBI" id="CHEBI:30013"/>
        <dbReference type="ChEBI" id="CHEBI:30616"/>
        <dbReference type="ChEBI" id="CHEBI:61977"/>
        <dbReference type="ChEBI" id="CHEBI:456216"/>
        <dbReference type="EC" id="2.7.11.1"/>
    </reaction>
    <physiologicalReaction direction="left-to-right" evidence="19">
        <dbReference type="Rhea" id="RHEA:46609"/>
    </physiologicalReaction>
</comment>
<dbReference type="EMBL" id="CP097510">
    <property type="protein sequence ID" value="URE28755.1"/>
    <property type="molecule type" value="Genomic_DNA"/>
</dbReference>
<keyword evidence="7" id="KW-0723">Serine/threonine-protein kinase</keyword>
<keyword evidence="8" id="KW-0808">Transferase</keyword>
<evidence type="ECO:0000256" key="20">
    <source>
        <dbReference type="ARBA" id="ARBA00048977"/>
    </source>
</evidence>
<evidence type="ECO:0000256" key="11">
    <source>
        <dbReference type="ARBA" id="ARBA00022734"/>
    </source>
</evidence>
<sequence length="601" mass="66835">MSAVFLKTFLFLFLLHREVADSCGGNDGFTFNGFRCRNIDPDGIASITSDGLLVVTNNTVQSKGHAFYRTPLRFRDSPNGTVFSFSTTFVFAFISELADLSGDGMAFIVSPTLDFSRALGNQYLGLFNSSNLGNSTNHVLAIELDTIPNPEFHDIDDNHVGININDMKSGESHTAGYYLNDTGSFQTLSLRSGQTMQVWVDYDSHAMLLNVTLASIPMAKPHRPLLSAVVNLSSVLLEIMYVGFSATTGPFLTSHNVLGWSFKMNGVAQALDFSLLPSLPRAKSNHKLKVLRIGLPVVSVSVVLIVGGIFVFILRRRTKYSELLEDWEFEYGPHRFSYKDLFKATKGFRDKELLGMGGFGRVYKGVLPSSRSEVAVKRVSHGSRQGMREFIAEIVSLGRLRHRNLVQLLGYCRRQGELLLVYDYMPNGSLEKFLHDQAKPPLDWVTRFRIVKGVASGLLYLHEDWEQVVIHRDIKASNVLLDNELIGRLGDFGLARLYDNGTDPHTTHVVGTMGYLAPELAQTGKATTITDVFAFGVFLLEVACGRRPVDPTADEEKLILSDRVLKNWQKGSILEMTDPRLGEEYAVEEVELVLKLGLLCS</sequence>
<name>A0A9E7H8H3_9LILI</name>
<evidence type="ECO:0000256" key="5">
    <source>
        <dbReference type="ARBA" id="ARBA00012513"/>
    </source>
</evidence>
<dbReference type="InterPro" id="IPR000719">
    <property type="entry name" value="Prot_kinase_dom"/>
</dbReference>
<evidence type="ECO:0000256" key="3">
    <source>
        <dbReference type="ARBA" id="ARBA00008536"/>
    </source>
</evidence>
<keyword evidence="11" id="KW-0430">Lectin</keyword>
<dbReference type="FunFam" id="3.30.200.20:FF:000112">
    <property type="entry name" value="Lectin-domain containing receptor kinase A4.3"/>
    <property type="match status" value="1"/>
</dbReference>
<comment type="similarity">
    <text evidence="4">In the C-terminal section; belongs to the protein kinase superfamily. Ser/Thr protein kinase family.</text>
</comment>
<feature type="chain" id="PRO_5039024966" description="non-specific serine/threonine protein kinase" evidence="23">
    <location>
        <begin position="21"/>
        <end position="601"/>
    </location>
</feature>
<keyword evidence="10 23" id="KW-0732">Signal</keyword>
<dbReference type="FunFam" id="1.10.510.10:FF:000517">
    <property type="entry name" value="Putative receptor kinase Lecrk"/>
    <property type="match status" value="1"/>
</dbReference>
<evidence type="ECO:0000256" key="7">
    <source>
        <dbReference type="ARBA" id="ARBA00022527"/>
    </source>
</evidence>
<evidence type="ECO:0000259" key="24">
    <source>
        <dbReference type="PROSITE" id="PS50011"/>
    </source>
</evidence>
<proteinExistence type="inferred from homology"/>
<feature type="transmembrane region" description="Helical" evidence="22">
    <location>
        <begin position="293"/>
        <end position="314"/>
    </location>
</feature>
<comment type="similarity">
    <text evidence="3">In the N-terminal section; belongs to the leguminous lectin family.</text>
</comment>
<evidence type="ECO:0000256" key="2">
    <source>
        <dbReference type="ARBA" id="ARBA00004479"/>
    </source>
</evidence>
<evidence type="ECO:0000313" key="26">
    <source>
        <dbReference type="Proteomes" id="UP001055439"/>
    </source>
</evidence>
<dbReference type="GO" id="GO:0004674">
    <property type="term" value="F:protein serine/threonine kinase activity"/>
    <property type="evidence" value="ECO:0007669"/>
    <property type="project" value="UniProtKB-KW"/>
</dbReference>
<keyword evidence="6" id="KW-1003">Cell membrane</keyword>
<evidence type="ECO:0000256" key="18">
    <source>
        <dbReference type="ARBA" id="ARBA00023180"/>
    </source>
</evidence>
<evidence type="ECO:0000256" key="12">
    <source>
        <dbReference type="ARBA" id="ARBA00022741"/>
    </source>
</evidence>
<keyword evidence="12 21" id="KW-0547">Nucleotide-binding</keyword>
<evidence type="ECO:0000256" key="10">
    <source>
        <dbReference type="ARBA" id="ARBA00022729"/>
    </source>
</evidence>
<evidence type="ECO:0000256" key="8">
    <source>
        <dbReference type="ARBA" id="ARBA00022679"/>
    </source>
</evidence>
<dbReference type="InterPro" id="IPR001220">
    <property type="entry name" value="Legume_lectin_dom"/>
</dbReference>
<dbReference type="OrthoDB" id="543442at2759"/>
<dbReference type="SUPFAM" id="SSF56112">
    <property type="entry name" value="Protein kinase-like (PK-like)"/>
    <property type="match status" value="1"/>
</dbReference>
<evidence type="ECO:0000256" key="9">
    <source>
        <dbReference type="ARBA" id="ARBA00022692"/>
    </source>
</evidence>
<organism evidence="25 26">
    <name type="scientific">Musa troglodytarum</name>
    <name type="common">fe'i banana</name>
    <dbReference type="NCBI Taxonomy" id="320322"/>
    <lineage>
        <taxon>Eukaryota</taxon>
        <taxon>Viridiplantae</taxon>
        <taxon>Streptophyta</taxon>
        <taxon>Embryophyta</taxon>
        <taxon>Tracheophyta</taxon>
        <taxon>Spermatophyta</taxon>
        <taxon>Magnoliopsida</taxon>
        <taxon>Liliopsida</taxon>
        <taxon>Zingiberales</taxon>
        <taxon>Musaceae</taxon>
        <taxon>Musa</taxon>
    </lineage>
</organism>
<keyword evidence="26" id="KW-1185">Reference proteome</keyword>
<keyword evidence="16 22" id="KW-0472">Membrane</keyword>
<evidence type="ECO:0000256" key="19">
    <source>
        <dbReference type="ARBA" id="ARBA00048659"/>
    </source>
</evidence>
<dbReference type="GO" id="GO:0005886">
    <property type="term" value="C:plasma membrane"/>
    <property type="evidence" value="ECO:0007669"/>
    <property type="project" value="UniProtKB-SubCell"/>
</dbReference>
<dbReference type="SMART" id="SM00220">
    <property type="entry name" value="S_TKc"/>
    <property type="match status" value="1"/>
</dbReference>
<reference evidence="25" key="1">
    <citation type="submission" date="2022-05" db="EMBL/GenBank/DDBJ databases">
        <title>The Musa troglodytarum L. genome provides insights into the mechanism of non-climacteric behaviour and enrichment of carotenoids.</title>
        <authorList>
            <person name="Wang J."/>
        </authorList>
    </citation>
    <scope>NUCLEOTIDE SEQUENCE</scope>
    <source>
        <tissue evidence="25">Leaf</tissue>
    </source>
</reference>
<dbReference type="PROSITE" id="PS00107">
    <property type="entry name" value="PROTEIN_KINASE_ATP"/>
    <property type="match status" value="1"/>
</dbReference>
<dbReference type="InterPro" id="IPR008271">
    <property type="entry name" value="Ser/Thr_kinase_AS"/>
</dbReference>
<dbReference type="FunFam" id="2.60.120.200:FF:000051">
    <property type="entry name" value="L-type lectin-domain containing receptor kinase V.9"/>
    <property type="match status" value="1"/>
</dbReference>
<dbReference type="GO" id="GO:0005524">
    <property type="term" value="F:ATP binding"/>
    <property type="evidence" value="ECO:0007669"/>
    <property type="project" value="UniProtKB-UniRule"/>
</dbReference>
<dbReference type="EC" id="2.7.11.1" evidence="5"/>
<dbReference type="Gene3D" id="3.30.200.20">
    <property type="entry name" value="Phosphorylase Kinase, domain 1"/>
    <property type="match status" value="1"/>
</dbReference>
<evidence type="ECO:0000256" key="17">
    <source>
        <dbReference type="ARBA" id="ARBA00023170"/>
    </source>
</evidence>
<feature type="binding site" evidence="21">
    <location>
        <position position="377"/>
    </location>
    <ligand>
        <name>ATP</name>
        <dbReference type="ChEBI" id="CHEBI:30616"/>
    </ligand>
</feature>
<dbReference type="Gene3D" id="2.60.120.200">
    <property type="match status" value="1"/>
</dbReference>
<dbReference type="Pfam" id="PF00069">
    <property type="entry name" value="Pkinase"/>
    <property type="match status" value="1"/>
</dbReference>
<keyword evidence="17 25" id="KW-0675">Receptor</keyword>
<dbReference type="PROSITE" id="PS00108">
    <property type="entry name" value="PROTEIN_KINASE_ST"/>
    <property type="match status" value="1"/>
</dbReference>
<evidence type="ECO:0000256" key="14">
    <source>
        <dbReference type="ARBA" id="ARBA00022840"/>
    </source>
</evidence>
<evidence type="ECO:0000256" key="1">
    <source>
        <dbReference type="ARBA" id="ARBA00004236"/>
    </source>
</evidence>
<protein>
    <recommendedName>
        <fullName evidence="5">non-specific serine/threonine protein kinase</fullName>
        <ecNumber evidence="5">2.7.11.1</ecNumber>
    </recommendedName>
</protein>
<keyword evidence="15 22" id="KW-1133">Transmembrane helix</keyword>
<evidence type="ECO:0000256" key="13">
    <source>
        <dbReference type="ARBA" id="ARBA00022777"/>
    </source>
</evidence>
<evidence type="ECO:0000256" key="21">
    <source>
        <dbReference type="PROSITE-ProRule" id="PRU10141"/>
    </source>
</evidence>
<evidence type="ECO:0000256" key="15">
    <source>
        <dbReference type="ARBA" id="ARBA00022989"/>
    </source>
</evidence>
<comment type="catalytic activity">
    <reaction evidence="20">
        <text>L-seryl-[protein] + ATP = O-phospho-L-seryl-[protein] + ADP + H(+)</text>
        <dbReference type="Rhea" id="RHEA:17989"/>
        <dbReference type="Rhea" id="RHEA-COMP:9863"/>
        <dbReference type="Rhea" id="RHEA-COMP:11604"/>
        <dbReference type="ChEBI" id="CHEBI:15378"/>
        <dbReference type="ChEBI" id="CHEBI:29999"/>
        <dbReference type="ChEBI" id="CHEBI:30616"/>
        <dbReference type="ChEBI" id="CHEBI:83421"/>
        <dbReference type="ChEBI" id="CHEBI:456216"/>
        <dbReference type="EC" id="2.7.11.1"/>
    </reaction>
    <physiologicalReaction direction="left-to-right" evidence="20">
        <dbReference type="Rhea" id="RHEA:17990"/>
    </physiologicalReaction>
</comment>
<dbReference type="InterPro" id="IPR011009">
    <property type="entry name" value="Kinase-like_dom_sf"/>
</dbReference>
<gene>
    <name evidence="25" type="ORF">MUK42_36383</name>
</gene>
<keyword evidence="14 21" id="KW-0067">ATP-binding</keyword>
<dbReference type="CDD" id="cd14066">
    <property type="entry name" value="STKc_IRAK"/>
    <property type="match status" value="1"/>
</dbReference>